<evidence type="ECO:0000313" key="4">
    <source>
        <dbReference type="EMBL" id="TYK28857.1"/>
    </source>
</evidence>
<dbReference type="InterPro" id="IPR013103">
    <property type="entry name" value="RVT_2"/>
</dbReference>
<sequence>MYYRKNLRKEVRSPTSQPPAPVKDSEPSRDQDMENPTKPCIDNKMSENDRSDVVVLENVEEKNNGDETEARAGTSNNNLMSMMPLLTFPLSVLNGRTLSWKNVIMEEINALEKNKTLEIYALPKGHKTVGCKWVFSLKYKADGTLDRHKARLVAKGFTQTYGVDYSETFSPVAKMNIIRVMLSVAVKKDWPLCQLDVKNAFLNGDLVEERKHKENQTCPYGLHASFLPLVGLPLAAPLPEKLKKRKGSSGSVERTYQSRDPEGYTYQSSDPEGCTYQSSALEGCTYQSSAPEGCTYQSSAPEGCTYQSSAPEGCTYP</sequence>
<evidence type="ECO:0000313" key="3">
    <source>
        <dbReference type="EMBL" id="KAA0045534.1"/>
    </source>
</evidence>
<proteinExistence type="predicted"/>
<dbReference type="EMBL" id="SSTE01014401">
    <property type="protein sequence ID" value="KAA0045534.1"/>
    <property type="molecule type" value="Genomic_DNA"/>
</dbReference>
<evidence type="ECO:0000313" key="6">
    <source>
        <dbReference type="Proteomes" id="UP000321947"/>
    </source>
</evidence>
<accession>A0A5D3DY89</accession>
<dbReference type="Proteomes" id="UP000321947">
    <property type="component" value="Unassembled WGS sequence"/>
</dbReference>
<dbReference type="AlphaFoldDB" id="A0A5D3DY89"/>
<dbReference type="Pfam" id="PF07727">
    <property type="entry name" value="RVT_2"/>
    <property type="match status" value="1"/>
</dbReference>
<evidence type="ECO:0000256" key="1">
    <source>
        <dbReference type="SAM" id="MobiDB-lite"/>
    </source>
</evidence>
<feature type="region of interest" description="Disordered" evidence="1">
    <location>
        <begin position="1"/>
        <end position="49"/>
    </location>
</feature>
<dbReference type="InterPro" id="IPR043502">
    <property type="entry name" value="DNA/RNA_pol_sf"/>
</dbReference>
<reference evidence="5 6" key="1">
    <citation type="submission" date="2019-08" db="EMBL/GenBank/DDBJ databases">
        <title>Draft genome sequences of two oriental melons (Cucumis melo L. var makuwa).</title>
        <authorList>
            <person name="Kwon S.-Y."/>
        </authorList>
    </citation>
    <scope>NUCLEOTIDE SEQUENCE [LARGE SCALE GENOMIC DNA]</scope>
    <source>
        <strain evidence="6">cv. Chang Bougi</strain>
        <strain evidence="5">cv. SW 3</strain>
        <tissue evidence="4">Leaf</tissue>
    </source>
</reference>
<evidence type="ECO:0000259" key="2">
    <source>
        <dbReference type="Pfam" id="PF07727"/>
    </source>
</evidence>
<protein>
    <submittedName>
        <fullName evidence="3 4">Mitochondrial protein</fullName>
    </submittedName>
</protein>
<feature type="domain" description="Reverse transcriptase Ty1/copia-type" evidence="2">
    <location>
        <begin position="114"/>
        <end position="209"/>
    </location>
</feature>
<feature type="region of interest" description="Disordered" evidence="1">
    <location>
        <begin position="242"/>
        <end position="271"/>
    </location>
</feature>
<comment type="caution">
    <text evidence="4">The sequence shown here is derived from an EMBL/GenBank/DDBJ whole genome shotgun (WGS) entry which is preliminary data.</text>
</comment>
<feature type="compositionally biased region" description="Basic and acidic residues" evidence="1">
    <location>
        <begin position="23"/>
        <end position="32"/>
    </location>
</feature>
<gene>
    <name evidence="4" type="ORF">E5676_scaffold303G00680</name>
    <name evidence="3" type="ORF">E6C27_scaffold243G00230</name>
</gene>
<organism evidence="4 6">
    <name type="scientific">Cucumis melo var. makuwa</name>
    <name type="common">Oriental melon</name>
    <dbReference type="NCBI Taxonomy" id="1194695"/>
    <lineage>
        <taxon>Eukaryota</taxon>
        <taxon>Viridiplantae</taxon>
        <taxon>Streptophyta</taxon>
        <taxon>Embryophyta</taxon>
        <taxon>Tracheophyta</taxon>
        <taxon>Spermatophyta</taxon>
        <taxon>Magnoliopsida</taxon>
        <taxon>eudicotyledons</taxon>
        <taxon>Gunneridae</taxon>
        <taxon>Pentapetalae</taxon>
        <taxon>rosids</taxon>
        <taxon>fabids</taxon>
        <taxon>Cucurbitales</taxon>
        <taxon>Cucurbitaceae</taxon>
        <taxon>Benincaseae</taxon>
        <taxon>Cucumis</taxon>
    </lineage>
</organism>
<dbReference type="SUPFAM" id="SSF56672">
    <property type="entry name" value="DNA/RNA polymerases"/>
    <property type="match status" value="1"/>
</dbReference>
<name>A0A5D3DY89_CUCMM</name>
<dbReference type="EMBL" id="SSTD01002034">
    <property type="protein sequence ID" value="TYK28857.1"/>
    <property type="molecule type" value="Genomic_DNA"/>
</dbReference>
<dbReference type="Proteomes" id="UP000321393">
    <property type="component" value="Unassembled WGS sequence"/>
</dbReference>
<dbReference type="OrthoDB" id="411615at2759"/>
<evidence type="ECO:0000313" key="5">
    <source>
        <dbReference type="Proteomes" id="UP000321393"/>
    </source>
</evidence>